<evidence type="ECO:0000313" key="2">
    <source>
        <dbReference type="Proteomes" id="UP000184536"/>
    </source>
</evidence>
<sequence length="342" mass="39011">MKNKPMVIFTLCIGITLLFLSGCMEGNIYKQYLQAQENTDKIQQSSSLATFDLSLDLEGAGLSEEAKKDLDMFSSMKGSFLVKSDVANSLLYLDGHIDLKNMGFDVKIYSNPEQVVLLMPVFSKYMIIPQKVLKDLENIDLPEGDPRLGEEIAALWNTTVNKNNISKTGIKTVETYEGTVKATEFSLSLQEQEVKALMTNVFHLISTNAEFRNAMIESFRSMHKDQSISDRELAARYDAFILQAKAAMDTIEIRDFTYSGAYDKDLYIIEENMSHVMKIPTHTDNFLQVNYQFSLKRWDINKPVHIEMPSLNRSNSFPIRELEQNLPKIFESYIKDLKAGKE</sequence>
<proteinExistence type="predicted"/>
<dbReference type="PROSITE" id="PS51257">
    <property type="entry name" value="PROKAR_LIPOPROTEIN"/>
    <property type="match status" value="1"/>
</dbReference>
<dbReference type="OrthoDB" id="1706091at2"/>
<dbReference type="STRING" id="1121919.SAMN02745975_03592"/>
<dbReference type="Proteomes" id="UP000184536">
    <property type="component" value="Unassembled WGS sequence"/>
</dbReference>
<protein>
    <recommendedName>
        <fullName evidence="3">Lipoprotein</fullName>
    </recommendedName>
</protein>
<keyword evidence="2" id="KW-1185">Reference proteome</keyword>
<organism evidence="1 2">
    <name type="scientific">Geosporobacter subterraneus DSM 17957</name>
    <dbReference type="NCBI Taxonomy" id="1121919"/>
    <lineage>
        <taxon>Bacteria</taxon>
        <taxon>Bacillati</taxon>
        <taxon>Bacillota</taxon>
        <taxon>Clostridia</taxon>
        <taxon>Peptostreptococcales</taxon>
        <taxon>Thermotaleaceae</taxon>
        <taxon>Geosporobacter</taxon>
    </lineage>
</organism>
<evidence type="ECO:0000313" key="1">
    <source>
        <dbReference type="EMBL" id="SHK07727.1"/>
    </source>
</evidence>
<name>A0A1M6PIH6_9FIRM</name>
<evidence type="ECO:0008006" key="3">
    <source>
        <dbReference type="Google" id="ProtNLM"/>
    </source>
</evidence>
<accession>A0A1M6PIH6</accession>
<dbReference type="RefSeq" id="WP_110942566.1">
    <property type="nucleotide sequence ID" value="NZ_FQZV01000070.1"/>
</dbReference>
<gene>
    <name evidence="1" type="ORF">SAMN02745975_03592</name>
</gene>
<reference evidence="2" key="1">
    <citation type="submission" date="2016-11" db="EMBL/GenBank/DDBJ databases">
        <authorList>
            <person name="Varghese N."/>
            <person name="Submissions S."/>
        </authorList>
    </citation>
    <scope>NUCLEOTIDE SEQUENCE [LARGE SCALE GENOMIC DNA]</scope>
    <source>
        <strain evidence="2">DSM 17957</strain>
    </source>
</reference>
<dbReference type="AlphaFoldDB" id="A0A1M6PIH6"/>
<dbReference type="EMBL" id="FQZV01000070">
    <property type="protein sequence ID" value="SHK07727.1"/>
    <property type="molecule type" value="Genomic_DNA"/>
</dbReference>